<protein>
    <recommendedName>
        <fullName evidence="4">Lipoprotein</fullName>
    </recommendedName>
</protein>
<feature type="signal peptide" evidence="1">
    <location>
        <begin position="1"/>
        <end position="21"/>
    </location>
</feature>
<dbReference type="AlphaFoldDB" id="A0A934S1H2"/>
<keyword evidence="1" id="KW-0732">Signal</keyword>
<dbReference type="PROSITE" id="PS51257">
    <property type="entry name" value="PROKAR_LIPOPROTEIN"/>
    <property type="match status" value="1"/>
</dbReference>
<comment type="caution">
    <text evidence="2">The sequence shown here is derived from an EMBL/GenBank/DDBJ whole genome shotgun (WGS) entry which is preliminary data.</text>
</comment>
<organism evidence="2 3">
    <name type="scientific">Luteolibacter pohnpeiensis</name>
    <dbReference type="NCBI Taxonomy" id="454153"/>
    <lineage>
        <taxon>Bacteria</taxon>
        <taxon>Pseudomonadati</taxon>
        <taxon>Verrucomicrobiota</taxon>
        <taxon>Verrucomicrobiia</taxon>
        <taxon>Verrucomicrobiales</taxon>
        <taxon>Verrucomicrobiaceae</taxon>
        <taxon>Luteolibacter</taxon>
    </lineage>
</organism>
<evidence type="ECO:0000256" key="1">
    <source>
        <dbReference type="SAM" id="SignalP"/>
    </source>
</evidence>
<feature type="chain" id="PRO_5037876824" description="Lipoprotein" evidence="1">
    <location>
        <begin position="22"/>
        <end position="325"/>
    </location>
</feature>
<dbReference type="RefSeq" id="WP_200267765.1">
    <property type="nucleotide sequence ID" value="NZ_JAENIJ010000004.1"/>
</dbReference>
<name>A0A934S1H2_9BACT</name>
<evidence type="ECO:0008006" key="4">
    <source>
        <dbReference type="Google" id="ProtNLM"/>
    </source>
</evidence>
<reference evidence="2" key="1">
    <citation type="submission" date="2021-01" db="EMBL/GenBank/DDBJ databases">
        <title>Modified the classification status of verrucomicrobia.</title>
        <authorList>
            <person name="Feng X."/>
        </authorList>
    </citation>
    <scope>NUCLEOTIDE SEQUENCE</scope>
    <source>
        <strain evidence="2">KCTC 22041</strain>
    </source>
</reference>
<accession>A0A934S1H2</accession>
<evidence type="ECO:0000313" key="2">
    <source>
        <dbReference type="EMBL" id="MBK1881500.1"/>
    </source>
</evidence>
<sequence>MTRRISILAWMLLSAASCDRAKDLATKVKSLAELTAAESRKLTDTPDPDLQKLVDQNSSGTLFRKDLPFPHDLTVQVTTSSSSEGSRVLVRNELGPQSSVRSGTETLVDRFRISGEFVRLSLETAQFEENVDPDDEGTVTKITTNPLAGRSVDLRRDGDKWVVAASKSVIAKEWAEGLLPDLDAMLKDNGAKPRGYWFGSRRFKVGDVVPLSGESMAILFGDKCSGSVTLKLEAFESTEGHPCGMFSIHGDYKRRGYVRPDGETFDQDVVIEGGKVWLSLLYPVVMREEMQTIETRIRETTGGTTSRSQGAFNTTIVRKWLKSDD</sequence>
<proteinExistence type="predicted"/>
<gene>
    <name evidence="2" type="ORF">JIN85_03675</name>
</gene>
<dbReference type="EMBL" id="JAENIJ010000004">
    <property type="protein sequence ID" value="MBK1881500.1"/>
    <property type="molecule type" value="Genomic_DNA"/>
</dbReference>
<evidence type="ECO:0000313" key="3">
    <source>
        <dbReference type="Proteomes" id="UP000603141"/>
    </source>
</evidence>
<keyword evidence="3" id="KW-1185">Reference proteome</keyword>
<dbReference type="Proteomes" id="UP000603141">
    <property type="component" value="Unassembled WGS sequence"/>
</dbReference>